<feature type="signal peptide" evidence="3">
    <location>
        <begin position="1"/>
        <end position="18"/>
    </location>
</feature>
<dbReference type="Pfam" id="PF24883">
    <property type="entry name" value="NPHP3_N"/>
    <property type="match status" value="1"/>
</dbReference>
<evidence type="ECO:0000313" key="5">
    <source>
        <dbReference type="EMBL" id="KAJ3573812.1"/>
    </source>
</evidence>
<name>A0AAD5W184_9AGAR</name>
<feature type="compositionally biased region" description="Basic and acidic residues" evidence="2">
    <location>
        <begin position="108"/>
        <end position="119"/>
    </location>
</feature>
<accession>A0AAD5W184</accession>
<proteinExistence type="predicted"/>
<evidence type="ECO:0000256" key="2">
    <source>
        <dbReference type="SAM" id="MobiDB-lite"/>
    </source>
</evidence>
<protein>
    <recommendedName>
        <fullName evidence="4">Nephrocystin 3-like N-terminal domain-containing protein</fullName>
    </recommendedName>
</protein>
<gene>
    <name evidence="5" type="ORF">NP233_g2183</name>
</gene>
<dbReference type="PANTHER" id="PTHR10039:SF17">
    <property type="entry name" value="FUNGAL STAND N-TERMINAL GOODBYE DOMAIN-CONTAINING PROTEIN-RELATED"/>
    <property type="match status" value="1"/>
</dbReference>
<keyword evidence="3" id="KW-0732">Signal</keyword>
<dbReference type="AlphaFoldDB" id="A0AAD5W184"/>
<evidence type="ECO:0000259" key="4">
    <source>
        <dbReference type="Pfam" id="PF24883"/>
    </source>
</evidence>
<feature type="chain" id="PRO_5042106263" description="Nephrocystin 3-like N-terminal domain-containing protein" evidence="3">
    <location>
        <begin position="19"/>
        <end position="985"/>
    </location>
</feature>
<dbReference type="Proteomes" id="UP001213000">
    <property type="component" value="Unassembled WGS sequence"/>
</dbReference>
<dbReference type="PANTHER" id="PTHR10039">
    <property type="entry name" value="AMELOGENIN"/>
    <property type="match status" value="1"/>
</dbReference>
<dbReference type="SUPFAM" id="SSF52540">
    <property type="entry name" value="P-loop containing nucleoside triphosphate hydrolases"/>
    <property type="match status" value="1"/>
</dbReference>
<dbReference type="InterPro" id="IPR056884">
    <property type="entry name" value="NPHP3-like_N"/>
</dbReference>
<keyword evidence="6" id="KW-1185">Reference proteome</keyword>
<dbReference type="EMBL" id="JANIEX010000090">
    <property type="protein sequence ID" value="KAJ3573812.1"/>
    <property type="molecule type" value="Genomic_DNA"/>
</dbReference>
<reference evidence="5" key="1">
    <citation type="submission" date="2022-07" db="EMBL/GenBank/DDBJ databases">
        <title>Genome Sequence of Leucocoprinus birnbaumii.</title>
        <authorList>
            <person name="Buettner E."/>
        </authorList>
    </citation>
    <scope>NUCLEOTIDE SEQUENCE</scope>
    <source>
        <strain evidence="5">VT141</strain>
    </source>
</reference>
<comment type="caution">
    <text evidence="5">The sequence shown here is derived from an EMBL/GenBank/DDBJ whole genome shotgun (WGS) entry which is preliminary data.</text>
</comment>
<feature type="domain" description="Nephrocystin 3-like N-terminal" evidence="4">
    <location>
        <begin position="263"/>
        <end position="414"/>
    </location>
</feature>
<evidence type="ECO:0000256" key="3">
    <source>
        <dbReference type="SAM" id="SignalP"/>
    </source>
</evidence>
<evidence type="ECO:0000313" key="6">
    <source>
        <dbReference type="Proteomes" id="UP001213000"/>
    </source>
</evidence>
<feature type="compositionally biased region" description="Low complexity" evidence="2">
    <location>
        <begin position="27"/>
        <end position="44"/>
    </location>
</feature>
<keyword evidence="1" id="KW-0677">Repeat</keyword>
<feature type="region of interest" description="Disordered" evidence="2">
    <location>
        <begin position="27"/>
        <end position="60"/>
    </location>
</feature>
<feature type="compositionally biased region" description="Polar residues" evidence="2">
    <location>
        <begin position="149"/>
        <end position="158"/>
    </location>
</feature>
<dbReference type="InterPro" id="IPR027417">
    <property type="entry name" value="P-loop_NTPase"/>
</dbReference>
<dbReference type="Gene3D" id="3.40.50.300">
    <property type="entry name" value="P-loop containing nucleotide triphosphate hydrolases"/>
    <property type="match status" value="1"/>
</dbReference>
<feature type="region of interest" description="Disordered" evidence="2">
    <location>
        <begin position="77"/>
        <end position="170"/>
    </location>
</feature>
<organism evidence="5 6">
    <name type="scientific">Leucocoprinus birnbaumii</name>
    <dbReference type="NCBI Taxonomy" id="56174"/>
    <lineage>
        <taxon>Eukaryota</taxon>
        <taxon>Fungi</taxon>
        <taxon>Dikarya</taxon>
        <taxon>Basidiomycota</taxon>
        <taxon>Agaricomycotina</taxon>
        <taxon>Agaricomycetes</taxon>
        <taxon>Agaricomycetidae</taxon>
        <taxon>Agaricales</taxon>
        <taxon>Agaricineae</taxon>
        <taxon>Agaricaceae</taxon>
        <taxon>Leucocoprinus</taxon>
    </lineage>
</organism>
<sequence>MSLSTRIFFAKLFYFFMGFFDESNQDTAAASTSEPPSAASPSSEFAQHAERPTQISVPTKSDQLFVTTPLSVPFPQTPAPGLPLTTSLQNLSRAPLPNPRAVSNQINSDHDPRQLHSESRTPPPSIRILPPSTSPPLVESEPYHVESMGPQSTPSLHQSPPLHTLTPHASPSSLIASNIREHGMFNQAHDMVFHNPQFAVNNNPHFHNISPTVGSGLEKLLNHSMPDAFHDSAARDPPPRCHLGTRKDYVARVTDWALGNVDPEKPVLWLHGPFGIGKTAVAQTSAEGLRAKGKLLATLFFSRSNANRNNPLQVFTSFAYHIATQCATFATIIDARIRKDPAITTKSLAVQFEELLVIPLSQIDVTRENLDGRVVIIDGLDECRGVSEQRKIIEIIGASARDRTTPFRWFITSRPEIHITQTMRFPSVSPIVSSIELSVSREIDHEILLYLTDEFKKISEQNDLEGVWPSEDALARIVERADGLWIYASTITRFVSDNNSFSPEHQLRLVLKFTLNRVLSEDGTFNPLADMDVLYTLIMEQVPLTIRTALRKILLLHSVANYPPRAIADALGLSTEQFHRCCASIQSVMQLTSSESILGSVRLYFYHASFLEFLTSPERSRGFSIHGAFLIGFRKQLLDWLHFVYSRTEDCSEFVFPSEMVLPENITASNHYSNFLDNFWELCCMEGHPIDAPTAESISQLPFQKLFSLLPIVTRWSFSHDGLRIMIKNLPPEFQDNVVRIVKCPTPGCTNNSDVVILGKGENEVITPSEYDRLWLKNNHEPLVVKNSRPERLLIKLAAMSDSDQNMTVTKRHLDFHQPPSHNTYPQQPCPNRSEYNTGALDIFWELCCVEGHPIDVSTGKSTISQMPFRKSFSLLPREQSSTISHKHLQIMIKNLPAAFKNKIVRFVRCPTRGCTNAGTVVILGEGENEVIAPCDGSWLEWRNNQNLKPGECPCGGQIFNIDSDSDSDWQPSLATGSDVVGIAY</sequence>
<evidence type="ECO:0000256" key="1">
    <source>
        <dbReference type="ARBA" id="ARBA00022737"/>
    </source>
</evidence>